<accession>A0AAV7SWW9</accession>
<proteinExistence type="predicted"/>
<organism evidence="2 3">
    <name type="scientific">Pleurodeles waltl</name>
    <name type="common">Iberian ribbed newt</name>
    <dbReference type="NCBI Taxonomy" id="8319"/>
    <lineage>
        <taxon>Eukaryota</taxon>
        <taxon>Metazoa</taxon>
        <taxon>Chordata</taxon>
        <taxon>Craniata</taxon>
        <taxon>Vertebrata</taxon>
        <taxon>Euteleostomi</taxon>
        <taxon>Amphibia</taxon>
        <taxon>Batrachia</taxon>
        <taxon>Caudata</taxon>
        <taxon>Salamandroidea</taxon>
        <taxon>Salamandridae</taxon>
        <taxon>Pleurodelinae</taxon>
        <taxon>Pleurodeles</taxon>
    </lineage>
</organism>
<dbReference type="Proteomes" id="UP001066276">
    <property type="component" value="Chromosome 4_1"/>
</dbReference>
<feature type="compositionally biased region" description="Polar residues" evidence="1">
    <location>
        <begin position="40"/>
        <end position="49"/>
    </location>
</feature>
<sequence>MAQQYPRGISGSGAGDPEGNTPATNKEAHPAEGGIFKPTATVSEQSSDSPGIAEALRREPQWSRAEETTLEPGRQRRQQRKDLSDARWDEQEAARRTDRPRSGKSVA</sequence>
<evidence type="ECO:0000256" key="1">
    <source>
        <dbReference type="SAM" id="MobiDB-lite"/>
    </source>
</evidence>
<dbReference type="EMBL" id="JANPWB010000007">
    <property type="protein sequence ID" value="KAJ1168648.1"/>
    <property type="molecule type" value="Genomic_DNA"/>
</dbReference>
<gene>
    <name evidence="2" type="ORF">NDU88_000566</name>
</gene>
<keyword evidence="3" id="KW-1185">Reference proteome</keyword>
<protein>
    <submittedName>
        <fullName evidence="2">Uncharacterized protein</fullName>
    </submittedName>
</protein>
<feature type="compositionally biased region" description="Basic and acidic residues" evidence="1">
    <location>
        <begin position="80"/>
        <end position="101"/>
    </location>
</feature>
<comment type="caution">
    <text evidence="2">The sequence shown here is derived from an EMBL/GenBank/DDBJ whole genome shotgun (WGS) entry which is preliminary data.</text>
</comment>
<feature type="compositionally biased region" description="Basic and acidic residues" evidence="1">
    <location>
        <begin position="55"/>
        <end position="67"/>
    </location>
</feature>
<name>A0AAV7SWW9_PLEWA</name>
<feature type="region of interest" description="Disordered" evidence="1">
    <location>
        <begin position="1"/>
        <end position="107"/>
    </location>
</feature>
<evidence type="ECO:0000313" key="3">
    <source>
        <dbReference type="Proteomes" id="UP001066276"/>
    </source>
</evidence>
<reference evidence="2" key="1">
    <citation type="journal article" date="2022" name="bioRxiv">
        <title>Sequencing and chromosome-scale assembly of the giantPleurodeles waltlgenome.</title>
        <authorList>
            <person name="Brown T."/>
            <person name="Elewa A."/>
            <person name="Iarovenko S."/>
            <person name="Subramanian E."/>
            <person name="Araus A.J."/>
            <person name="Petzold A."/>
            <person name="Susuki M."/>
            <person name="Suzuki K.-i.T."/>
            <person name="Hayashi T."/>
            <person name="Toyoda A."/>
            <person name="Oliveira C."/>
            <person name="Osipova E."/>
            <person name="Leigh N.D."/>
            <person name="Simon A."/>
            <person name="Yun M.H."/>
        </authorList>
    </citation>
    <scope>NUCLEOTIDE SEQUENCE</scope>
    <source>
        <strain evidence="2">20211129_DDA</strain>
        <tissue evidence="2">Liver</tissue>
    </source>
</reference>
<dbReference type="AlphaFoldDB" id="A0AAV7SWW9"/>
<evidence type="ECO:0000313" key="2">
    <source>
        <dbReference type="EMBL" id="KAJ1168648.1"/>
    </source>
</evidence>